<dbReference type="SUPFAM" id="SSF53178">
    <property type="entry name" value="Peptidyl-tRNA hydrolase-like"/>
    <property type="match status" value="1"/>
</dbReference>
<keyword evidence="4" id="KW-0694">RNA-binding</keyword>
<dbReference type="EMBL" id="KV875094">
    <property type="protein sequence ID" value="OIW33633.1"/>
    <property type="molecule type" value="Genomic_DNA"/>
</dbReference>
<evidence type="ECO:0000256" key="5">
    <source>
        <dbReference type="ARBA" id="ARBA00038063"/>
    </source>
</evidence>
<dbReference type="InterPro" id="IPR001328">
    <property type="entry name" value="Pept_tRNA_hydro"/>
</dbReference>
<dbReference type="GO" id="GO:0004045">
    <property type="term" value="F:peptidyl-tRNA hydrolase activity"/>
    <property type="evidence" value="ECO:0007669"/>
    <property type="project" value="UniProtKB-EC"/>
</dbReference>
<dbReference type="FunCoup" id="A0A1J7JJT3">
    <property type="interactions" value="108"/>
</dbReference>
<evidence type="ECO:0000313" key="6">
    <source>
        <dbReference type="EMBL" id="OIW33633.1"/>
    </source>
</evidence>
<dbReference type="PANTHER" id="PTHR17224:SF1">
    <property type="entry name" value="PEPTIDYL-TRNA HYDROLASE"/>
    <property type="match status" value="1"/>
</dbReference>
<sequence length="252" mass="27943">MPAPASARGSLYFVSNHPLHSNSHIQSGTVQHRTRSPSQAVATMSPSLDSPTFQPRFLVVSLGNPPPLRHNRHSAGHVMLSATRQLLGSTQPLPESIRLGKKSAEASIGPRYIFLHSPTQMNDTGPWLAKAYKEILAQERLHPSELGVVILHDDLEHSLGAVNTLSWTKSHQGHNGVKSIMGSLSRRSTEAPWVRIAIGIGRPAERDAKTVSEYVMRSFGKRQMELLDEKSEEVLQALEELEEEWMKRVSTK</sequence>
<dbReference type="EC" id="3.1.1.29" evidence="1"/>
<dbReference type="InterPro" id="IPR036416">
    <property type="entry name" value="Pept_tRNA_hydro_sf"/>
</dbReference>
<keyword evidence="3 6" id="KW-0378">Hydrolase</keyword>
<evidence type="ECO:0000256" key="3">
    <source>
        <dbReference type="ARBA" id="ARBA00022801"/>
    </source>
</evidence>
<dbReference type="Pfam" id="PF01195">
    <property type="entry name" value="Pept_tRNA_hydro"/>
    <property type="match status" value="1"/>
</dbReference>
<evidence type="ECO:0000256" key="2">
    <source>
        <dbReference type="ARBA" id="ARBA00022555"/>
    </source>
</evidence>
<comment type="similarity">
    <text evidence="5">Belongs to the PTH family.</text>
</comment>
<evidence type="ECO:0000313" key="7">
    <source>
        <dbReference type="Proteomes" id="UP000182658"/>
    </source>
</evidence>
<accession>A0A1J7JJT3</accession>
<evidence type="ECO:0000256" key="4">
    <source>
        <dbReference type="ARBA" id="ARBA00022884"/>
    </source>
</evidence>
<name>A0A1J7JJT3_9PEZI</name>
<dbReference type="GO" id="GO:0000049">
    <property type="term" value="F:tRNA binding"/>
    <property type="evidence" value="ECO:0007669"/>
    <property type="project" value="UniProtKB-KW"/>
</dbReference>
<evidence type="ECO:0000256" key="1">
    <source>
        <dbReference type="ARBA" id="ARBA00013260"/>
    </source>
</evidence>
<keyword evidence="2" id="KW-0820">tRNA-binding</keyword>
<reference evidence="6 7" key="1">
    <citation type="submission" date="2016-10" db="EMBL/GenBank/DDBJ databases">
        <title>Draft genome sequence of Coniochaeta ligniaria NRRL30616, a lignocellulolytic fungus for bioabatement of inhibitors in plant biomass hydrolysates.</title>
        <authorList>
            <consortium name="DOE Joint Genome Institute"/>
            <person name="Jimenez D.J."/>
            <person name="Hector R.E."/>
            <person name="Riley R."/>
            <person name="Sun H."/>
            <person name="Grigoriev I.V."/>
            <person name="Van Elsas J.D."/>
            <person name="Nichols N.N."/>
        </authorList>
    </citation>
    <scope>NUCLEOTIDE SEQUENCE [LARGE SCALE GENOMIC DNA]</scope>
    <source>
        <strain evidence="6 7">NRRL 30616</strain>
    </source>
</reference>
<protein>
    <recommendedName>
        <fullName evidence="1">peptidyl-tRNA hydrolase</fullName>
        <ecNumber evidence="1">3.1.1.29</ecNumber>
    </recommendedName>
</protein>
<dbReference type="InParanoid" id="A0A1J7JJT3"/>
<keyword evidence="7" id="KW-1185">Reference proteome</keyword>
<dbReference type="InterPro" id="IPR018171">
    <property type="entry name" value="Pept_tRNA_hydro_CS"/>
</dbReference>
<dbReference type="AlphaFoldDB" id="A0A1J7JJT3"/>
<dbReference type="OrthoDB" id="1711136at2759"/>
<proteinExistence type="inferred from homology"/>
<gene>
    <name evidence="6" type="ORF">CONLIGDRAFT_628538</name>
</gene>
<dbReference type="PROSITE" id="PS01196">
    <property type="entry name" value="PEPT_TRNA_HYDROL_2"/>
    <property type="match status" value="1"/>
</dbReference>
<dbReference type="Gene3D" id="3.40.50.1470">
    <property type="entry name" value="Peptidyl-tRNA hydrolase"/>
    <property type="match status" value="1"/>
</dbReference>
<dbReference type="Proteomes" id="UP000182658">
    <property type="component" value="Unassembled WGS sequence"/>
</dbReference>
<dbReference type="PANTHER" id="PTHR17224">
    <property type="entry name" value="PEPTIDYL-TRNA HYDROLASE"/>
    <property type="match status" value="1"/>
</dbReference>
<dbReference type="STRING" id="1408157.A0A1J7JJT3"/>
<organism evidence="6 7">
    <name type="scientific">Coniochaeta ligniaria NRRL 30616</name>
    <dbReference type="NCBI Taxonomy" id="1408157"/>
    <lineage>
        <taxon>Eukaryota</taxon>
        <taxon>Fungi</taxon>
        <taxon>Dikarya</taxon>
        <taxon>Ascomycota</taxon>
        <taxon>Pezizomycotina</taxon>
        <taxon>Sordariomycetes</taxon>
        <taxon>Sordariomycetidae</taxon>
        <taxon>Coniochaetales</taxon>
        <taxon>Coniochaetaceae</taxon>
        <taxon>Coniochaeta</taxon>
    </lineage>
</organism>